<dbReference type="CDD" id="cd01392">
    <property type="entry name" value="HTH_LacI"/>
    <property type="match status" value="1"/>
</dbReference>
<keyword evidence="3" id="KW-0804">Transcription</keyword>
<dbReference type="EMBL" id="NEVM01000002">
    <property type="protein sequence ID" value="OZI34547.1"/>
    <property type="molecule type" value="Genomic_DNA"/>
</dbReference>
<dbReference type="Proteomes" id="UP000216020">
    <property type="component" value="Unassembled WGS sequence"/>
</dbReference>
<dbReference type="InterPro" id="IPR046335">
    <property type="entry name" value="LacI/GalR-like_sensor"/>
</dbReference>
<keyword evidence="2" id="KW-0238">DNA-binding</keyword>
<evidence type="ECO:0000259" key="4">
    <source>
        <dbReference type="PROSITE" id="PS50932"/>
    </source>
</evidence>
<dbReference type="GO" id="GO:0003700">
    <property type="term" value="F:DNA-binding transcription factor activity"/>
    <property type="evidence" value="ECO:0007669"/>
    <property type="project" value="TreeGrafter"/>
</dbReference>
<dbReference type="GO" id="GO:0000976">
    <property type="term" value="F:transcription cis-regulatory region binding"/>
    <property type="evidence" value="ECO:0007669"/>
    <property type="project" value="TreeGrafter"/>
</dbReference>
<feature type="domain" description="HTH lacI-type" evidence="4">
    <location>
        <begin position="20"/>
        <end position="74"/>
    </location>
</feature>
<dbReference type="InterPro" id="IPR028082">
    <property type="entry name" value="Peripla_BP_I"/>
</dbReference>
<keyword evidence="6" id="KW-1185">Reference proteome</keyword>
<dbReference type="SMART" id="SM00354">
    <property type="entry name" value="HTH_LACI"/>
    <property type="match status" value="1"/>
</dbReference>
<dbReference type="Pfam" id="PF13377">
    <property type="entry name" value="Peripla_BP_3"/>
    <property type="match status" value="1"/>
</dbReference>
<dbReference type="Gene3D" id="3.40.50.2300">
    <property type="match status" value="2"/>
</dbReference>
<dbReference type="PANTHER" id="PTHR30146:SF138">
    <property type="entry name" value="TRANSCRIPTIONAL REGULATORY PROTEIN"/>
    <property type="match status" value="1"/>
</dbReference>
<evidence type="ECO:0000313" key="6">
    <source>
        <dbReference type="Proteomes" id="UP000216020"/>
    </source>
</evidence>
<dbReference type="InterPro" id="IPR010982">
    <property type="entry name" value="Lambda_DNA-bd_dom_sf"/>
</dbReference>
<evidence type="ECO:0000256" key="3">
    <source>
        <dbReference type="ARBA" id="ARBA00023163"/>
    </source>
</evidence>
<evidence type="ECO:0000313" key="5">
    <source>
        <dbReference type="EMBL" id="OZI34547.1"/>
    </source>
</evidence>
<accession>A0A261SC29</accession>
<dbReference type="InterPro" id="IPR000843">
    <property type="entry name" value="HTH_LacI"/>
</dbReference>
<gene>
    <name evidence="5" type="ORF">CAL29_13685</name>
</gene>
<name>A0A261SC29_9BORD</name>
<dbReference type="Pfam" id="PF00356">
    <property type="entry name" value="LacI"/>
    <property type="match status" value="1"/>
</dbReference>
<comment type="caution">
    <text evidence="5">The sequence shown here is derived from an EMBL/GenBank/DDBJ whole genome shotgun (WGS) entry which is preliminary data.</text>
</comment>
<evidence type="ECO:0000256" key="2">
    <source>
        <dbReference type="ARBA" id="ARBA00023125"/>
    </source>
</evidence>
<dbReference type="AlphaFoldDB" id="A0A261SC29"/>
<dbReference type="PRINTS" id="PR00036">
    <property type="entry name" value="HTHLACI"/>
</dbReference>
<dbReference type="CDD" id="cd06281">
    <property type="entry name" value="PBP1_LacI-like"/>
    <property type="match status" value="1"/>
</dbReference>
<dbReference type="SUPFAM" id="SSF53822">
    <property type="entry name" value="Periplasmic binding protein-like I"/>
    <property type="match status" value="1"/>
</dbReference>
<proteinExistence type="predicted"/>
<protein>
    <submittedName>
        <fullName evidence="5">Transcriptional regulator</fullName>
    </submittedName>
</protein>
<keyword evidence="1" id="KW-0805">Transcription regulation</keyword>
<dbReference type="PROSITE" id="PS50932">
    <property type="entry name" value="HTH_LACI_2"/>
    <property type="match status" value="1"/>
</dbReference>
<sequence>MPLMPPKPPRSEPVPGAARVTVHDVARAAGVAIGTVSRVVNGAPSVTPDVRQRVEHAISELGWAPSAAAQAMRGAPTRMVGFIFSDIRNPLYSSMIKGAEDVLSEHGYMLVVASSDGQPTREIALMQLFTRRRADGMLFAVEQESNADVLRCVADSGYPIVLLEREMATALGTVGADHLSGTRHATAHLLSLGHRRIALISGGRNNRVGRDRLAGLVQAHEAAGVPLDPALLRLDSFASDYGLREVQLLLELDAPPTAIVAAGMHLLQGVLQGIRMKGRRIPEDVSLVASNDSPLAQLVTPPVDVIRYDAYALGREAALLLLRRMNGEAIPPATRIDVPTEFVLRASSAPPARRPRA</sequence>
<dbReference type="SUPFAM" id="SSF47413">
    <property type="entry name" value="lambda repressor-like DNA-binding domains"/>
    <property type="match status" value="1"/>
</dbReference>
<reference evidence="6" key="1">
    <citation type="submission" date="2017-05" db="EMBL/GenBank/DDBJ databases">
        <title>Complete and WGS of Bordetella genogroups.</title>
        <authorList>
            <person name="Spilker T."/>
            <person name="Lipuma J."/>
        </authorList>
    </citation>
    <scope>NUCLEOTIDE SEQUENCE [LARGE SCALE GENOMIC DNA]</scope>
    <source>
        <strain evidence="6">AU16122</strain>
    </source>
</reference>
<evidence type="ECO:0000256" key="1">
    <source>
        <dbReference type="ARBA" id="ARBA00023015"/>
    </source>
</evidence>
<dbReference type="PANTHER" id="PTHR30146">
    <property type="entry name" value="LACI-RELATED TRANSCRIPTIONAL REPRESSOR"/>
    <property type="match status" value="1"/>
</dbReference>
<dbReference type="Gene3D" id="1.10.260.40">
    <property type="entry name" value="lambda repressor-like DNA-binding domains"/>
    <property type="match status" value="1"/>
</dbReference>
<organism evidence="5 6">
    <name type="scientific">Bordetella genomosp. 10</name>
    <dbReference type="NCBI Taxonomy" id="1416804"/>
    <lineage>
        <taxon>Bacteria</taxon>
        <taxon>Pseudomonadati</taxon>
        <taxon>Pseudomonadota</taxon>
        <taxon>Betaproteobacteria</taxon>
        <taxon>Burkholderiales</taxon>
        <taxon>Alcaligenaceae</taxon>
        <taxon>Bordetella</taxon>
    </lineage>
</organism>